<dbReference type="OrthoDB" id="4521223at2759"/>
<evidence type="ECO:0000313" key="7">
    <source>
        <dbReference type="Proteomes" id="UP000799767"/>
    </source>
</evidence>
<dbReference type="EMBL" id="MU001633">
    <property type="protein sequence ID" value="KAF2485833.1"/>
    <property type="molecule type" value="Genomic_DNA"/>
</dbReference>
<feature type="transmembrane region" description="Helical" evidence="5">
    <location>
        <begin position="64"/>
        <end position="85"/>
    </location>
</feature>
<feature type="transmembrane region" description="Helical" evidence="5">
    <location>
        <begin position="97"/>
        <end position="119"/>
    </location>
</feature>
<dbReference type="GeneID" id="54476290"/>
<accession>A0A6A6Q2E0</accession>
<reference evidence="6" key="1">
    <citation type="journal article" date="2020" name="Stud. Mycol.">
        <title>101 Dothideomycetes genomes: a test case for predicting lifestyles and emergence of pathogens.</title>
        <authorList>
            <person name="Haridas S."/>
            <person name="Albert R."/>
            <person name="Binder M."/>
            <person name="Bloem J."/>
            <person name="Labutti K."/>
            <person name="Salamov A."/>
            <person name="Andreopoulos B."/>
            <person name="Baker S."/>
            <person name="Barry K."/>
            <person name="Bills G."/>
            <person name="Bluhm B."/>
            <person name="Cannon C."/>
            <person name="Castanera R."/>
            <person name="Culley D."/>
            <person name="Daum C."/>
            <person name="Ezra D."/>
            <person name="Gonzalez J."/>
            <person name="Henrissat B."/>
            <person name="Kuo A."/>
            <person name="Liang C."/>
            <person name="Lipzen A."/>
            <person name="Lutzoni F."/>
            <person name="Magnuson J."/>
            <person name="Mondo S."/>
            <person name="Nolan M."/>
            <person name="Ohm R."/>
            <person name="Pangilinan J."/>
            <person name="Park H.-J."/>
            <person name="Ramirez L."/>
            <person name="Alfaro M."/>
            <person name="Sun H."/>
            <person name="Tritt A."/>
            <person name="Yoshinaga Y."/>
            <person name="Zwiers L.-H."/>
            <person name="Turgeon B."/>
            <person name="Goodwin S."/>
            <person name="Spatafora J."/>
            <person name="Crous P."/>
            <person name="Grigoriev I."/>
        </authorList>
    </citation>
    <scope>NUCLEOTIDE SEQUENCE</scope>
    <source>
        <strain evidence="6">CBS 113389</strain>
    </source>
</reference>
<proteinExistence type="predicted"/>
<feature type="transmembrane region" description="Helical" evidence="5">
    <location>
        <begin position="181"/>
        <end position="204"/>
    </location>
</feature>
<keyword evidence="7" id="KW-1185">Reference proteome</keyword>
<feature type="transmembrane region" description="Helical" evidence="5">
    <location>
        <begin position="37"/>
        <end position="57"/>
    </location>
</feature>
<dbReference type="AlphaFoldDB" id="A0A6A6Q2E0"/>
<feature type="transmembrane region" description="Helical" evidence="5">
    <location>
        <begin position="225"/>
        <end position="247"/>
    </location>
</feature>
<dbReference type="GO" id="GO:0000324">
    <property type="term" value="C:fungal-type vacuole"/>
    <property type="evidence" value="ECO:0007669"/>
    <property type="project" value="TreeGrafter"/>
</dbReference>
<evidence type="ECO:0000313" key="6">
    <source>
        <dbReference type="EMBL" id="KAF2485833.1"/>
    </source>
</evidence>
<dbReference type="Pfam" id="PF04479">
    <property type="entry name" value="RTA1"/>
    <property type="match status" value="1"/>
</dbReference>
<dbReference type="Proteomes" id="UP000799767">
    <property type="component" value="Unassembled WGS sequence"/>
</dbReference>
<keyword evidence="2 5" id="KW-0812">Transmembrane</keyword>
<evidence type="ECO:0000256" key="3">
    <source>
        <dbReference type="ARBA" id="ARBA00022989"/>
    </source>
</evidence>
<evidence type="ECO:0000256" key="2">
    <source>
        <dbReference type="ARBA" id="ARBA00022692"/>
    </source>
</evidence>
<feature type="transmembrane region" description="Helical" evidence="5">
    <location>
        <begin position="140"/>
        <end position="161"/>
    </location>
</feature>
<keyword evidence="4 5" id="KW-0472">Membrane</keyword>
<evidence type="ECO:0000256" key="1">
    <source>
        <dbReference type="ARBA" id="ARBA00004141"/>
    </source>
</evidence>
<protein>
    <submittedName>
        <fullName evidence="6">RTA1 like protein-domain-containing protein</fullName>
    </submittedName>
</protein>
<dbReference type="PANTHER" id="PTHR31465">
    <property type="entry name" value="PROTEIN RTA1-RELATED"/>
    <property type="match status" value="1"/>
</dbReference>
<evidence type="ECO:0000256" key="4">
    <source>
        <dbReference type="ARBA" id="ARBA00023136"/>
    </source>
</evidence>
<dbReference type="PANTHER" id="PTHR31465:SF9">
    <property type="entry name" value="SPHINGOID LONG-CHAIN BASE TRANSPORTER RSB1"/>
    <property type="match status" value="1"/>
</dbReference>
<organism evidence="6 7">
    <name type="scientific">Neohortaea acidophila</name>
    <dbReference type="NCBI Taxonomy" id="245834"/>
    <lineage>
        <taxon>Eukaryota</taxon>
        <taxon>Fungi</taxon>
        <taxon>Dikarya</taxon>
        <taxon>Ascomycota</taxon>
        <taxon>Pezizomycotina</taxon>
        <taxon>Dothideomycetes</taxon>
        <taxon>Dothideomycetidae</taxon>
        <taxon>Mycosphaerellales</taxon>
        <taxon>Teratosphaeriaceae</taxon>
        <taxon>Neohortaea</taxon>
    </lineage>
</organism>
<gene>
    <name evidence="6" type="ORF">BDY17DRAFT_309127</name>
</gene>
<comment type="subcellular location">
    <subcellularLocation>
        <location evidence="1">Membrane</location>
        <topology evidence="1">Multi-pass membrane protein</topology>
    </subcellularLocation>
</comment>
<feature type="transmembrane region" description="Helical" evidence="5">
    <location>
        <begin position="267"/>
        <end position="285"/>
    </location>
</feature>
<sequence length="321" mass="34955">MSTNIYAGCNYSIPRDQCTAETCCLAQGLPFDYLPSAAGNLALAIYFAVLVLPQLGLCAYYRTWGYMVSMVVGLALEVVGYVGRLMIRYNPFNNNGFVIYLVTNTIAPVFLAAAIYLCLTRTIVVYGQHHSRIHPKWIAMGFMTSDFVSLVLQAIGAGAAASNKGASTGGTSTSQVGIDVMIVGLVFQVVSLSCFLLVCADFAWRCRRRDNLDMCAEKVQIRQRWTMKAFLAGLLLATVCILIRSIFRAAELSGGFTGSLWNNQVDFMVLDGAMIGLAALCLTVLHPGVAFRGQWAAADWTFRRSGKGVDEEDAVTGKDRQ</sequence>
<name>A0A6A6Q2E0_9PEZI</name>
<dbReference type="RefSeq" id="XP_033592402.1">
    <property type="nucleotide sequence ID" value="XM_033735288.1"/>
</dbReference>
<dbReference type="GO" id="GO:0005886">
    <property type="term" value="C:plasma membrane"/>
    <property type="evidence" value="ECO:0007669"/>
    <property type="project" value="TreeGrafter"/>
</dbReference>
<keyword evidence="3 5" id="KW-1133">Transmembrane helix</keyword>
<dbReference type="InterPro" id="IPR007568">
    <property type="entry name" value="RTA1"/>
</dbReference>
<evidence type="ECO:0000256" key="5">
    <source>
        <dbReference type="SAM" id="Phobius"/>
    </source>
</evidence>